<proteinExistence type="inferred from homology"/>
<organism evidence="11 12">
    <name type="scientific">Oleoguttula mirabilis</name>
    <dbReference type="NCBI Taxonomy" id="1507867"/>
    <lineage>
        <taxon>Eukaryota</taxon>
        <taxon>Fungi</taxon>
        <taxon>Dikarya</taxon>
        <taxon>Ascomycota</taxon>
        <taxon>Pezizomycotina</taxon>
        <taxon>Dothideomycetes</taxon>
        <taxon>Dothideomycetidae</taxon>
        <taxon>Mycosphaerellales</taxon>
        <taxon>Teratosphaeriaceae</taxon>
        <taxon>Oleoguttula</taxon>
    </lineage>
</organism>
<dbReference type="InterPro" id="IPR019364">
    <property type="entry name" value="Mediatior_Med8_fun/met"/>
</dbReference>
<evidence type="ECO:0000256" key="4">
    <source>
        <dbReference type="ARBA" id="ARBA00023015"/>
    </source>
</evidence>
<dbReference type="Gene3D" id="1.20.58.1710">
    <property type="match status" value="1"/>
</dbReference>
<dbReference type="GO" id="GO:0000978">
    <property type="term" value="F:RNA polymerase II cis-regulatory region sequence-specific DNA binding"/>
    <property type="evidence" value="ECO:0007669"/>
    <property type="project" value="TreeGrafter"/>
</dbReference>
<feature type="compositionally biased region" description="Acidic residues" evidence="10">
    <location>
        <begin position="188"/>
        <end position="199"/>
    </location>
</feature>
<dbReference type="PANTHER" id="PTHR13074">
    <property type="entry name" value="MEDIATOR OF RNA POLYMERASE II TRANSCRIPTION SUBUNIT 8"/>
    <property type="match status" value="1"/>
</dbReference>
<dbReference type="GO" id="GO:0016592">
    <property type="term" value="C:mediator complex"/>
    <property type="evidence" value="ECO:0007669"/>
    <property type="project" value="InterPro"/>
</dbReference>
<comment type="subunit">
    <text evidence="9">Component of the Mediator complex.</text>
</comment>
<evidence type="ECO:0000313" key="11">
    <source>
        <dbReference type="EMBL" id="KAK4545469.1"/>
    </source>
</evidence>
<dbReference type="Proteomes" id="UP001324427">
    <property type="component" value="Unassembled WGS sequence"/>
</dbReference>
<keyword evidence="4 9" id="KW-0805">Transcription regulation</keyword>
<evidence type="ECO:0000256" key="6">
    <source>
        <dbReference type="ARBA" id="ARBA00023163"/>
    </source>
</evidence>
<evidence type="ECO:0000256" key="2">
    <source>
        <dbReference type="ARBA" id="ARBA00005716"/>
    </source>
</evidence>
<dbReference type="GO" id="GO:0006357">
    <property type="term" value="P:regulation of transcription by RNA polymerase II"/>
    <property type="evidence" value="ECO:0007669"/>
    <property type="project" value="InterPro"/>
</dbReference>
<sequence>MALPPEQIRALDQLRQRLSQLSQSLASARADLERSDPVPSWPTLQRDAELLVHNLNRYHETMNEHRAFLTAAHAYPLPTFPGPSQEHVLAQLMRKKLEPKAEDWIAASTKPKTRDAAQLNGLQNGDTSRDVRLDREEYRDLWKWAGATSSGIANGMMINDAFEDNYTLAEREAGVENVVTGLKRNLDDDSDDEDEDGEGDEKMQEAMPSKPAEPGVDASRPPIALETLLRFTSTGTLPPQR</sequence>
<accession>A0AAV9JJP4</accession>
<dbReference type="GO" id="GO:0070847">
    <property type="term" value="C:core mediator complex"/>
    <property type="evidence" value="ECO:0007669"/>
    <property type="project" value="TreeGrafter"/>
</dbReference>
<comment type="function">
    <text evidence="9">Component of the Mediator complex, a coactivator involved in the regulated transcription of nearly all RNA polymerase II-dependent genes. Mediator functions as a bridge to convey information from gene-specific regulatory proteins to the basal RNA polymerase II transcription machinery. Mediator is recruited to promoters by direct interactions with regulatory proteins and serves as a scaffold for the assembly of a functional preinitiation complex with RNA polymerase II and the general transcription factors.</text>
</comment>
<dbReference type="Pfam" id="PF10232">
    <property type="entry name" value="Med8"/>
    <property type="match status" value="1"/>
</dbReference>
<keyword evidence="6 9" id="KW-0804">Transcription</keyword>
<keyword evidence="12" id="KW-1185">Reference proteome</keyword>
<keyword evidence="5 9" id="KW-0010">Activator</keyword>
<evidence type="ECO:0000256" key="7">
    <source>
        <dbReference type="ARBA" id="ARBA00023242"/>
    </source>
</evidence>
<evidence type="ECO:0000256" key="3">
    <source>
        <dbReference type="ARBA" id="ARBA00020637"/>
    </source>
</evidence>
<dbReference type="PANTHER" id="PTHR13074:SF9">
    <property type="entry name" value="MEDIATOR OF RNA POLYMERASE II TRANSCRIPTION SUBUNIT 8"/>
    <property type="match status" value="1"/>
</dbReference>
<evidence type="ECO:0000256" key="9">
    <source>
        <dbReference type="RuleBase" id="RU364144"/>
    </source>
</evidence>
<evidence type="ECO:0000256" key="5">
    <source>
        <dbReference type="ARBA" id="ARBA00023159"/>
    </source>
</evidence>
<evidence type="ECO:0000256" key="10">
    <source>
        <dbReference type="SAM" id="MobiDB-lite"/>
    </source>
</evidence>
<feature type="compositionally biased region" description="Polar residues" evidence="10">
    <location>
        <begin position="230"/>
        <end position="241"/>
    </location>
</feature>
<dbReference type="AlphaFoldDB" id="A0AAV9JJP4"/>
<dbReference type="Gene3D" id="6.10.250.2610">
    <property type="match status" value="1"/>
</dbReference>
<reference evidence="11 12" key="1">
    <citation type="submission" date="2021-11" db="EMBL/GenBank/DDBJ databases">
        <title>Black yeast isolated from Biological Soil Crust.</title>
        <authorList>
            <person name="Kurbessoian T."/>
        </authorList>
    </citation>
    <scope>NUCLEOTIDE SEQUENCE [LARGE SCALE GENOMIC DNA]</scope>
    <source>
        <strain evidence="11 12">CCFEE 5522</strain>
    </source>
</reference>
<evidence type="ECO:0000256" key="1">
    <source>
        <dbReference type="ARBA" id="ARBA00004123"/>
    </source>
</evidence>
<comment type="subcellular location">
    <subcellularLocation>
        <location evidence="1 9">Nucleus</location>
    </subcellularLocation>
</comment>
<comment type="similarity">
    <text evidence="2 9">Belongs to the Mediator complex subunit 8 family.</text>
</comment>
<evidence type="ECO:0000256" key="8">
    <source>
        <dbReference type="ARBA" id="ARBA00031261"/>
    </source>
</evidence>
<keyword evidence="7 9" id="KW-0539">Nucleus</keyword>
<dbReference type="EMBL" id="JAVFHQ010000019">
    <property type="protein sequence ID" value="KAK4545469.1"/>
    <property type="molecule type" value="Genomic_DNA"/>
</dbReference>
<evidence type="ECO:0000313" key="12">
    <source>
        <dbReference type="Proteomes" id="UP001324427"/>
    </source>
</evidence>
<feature type="region of interest" description="Disordered" evidence="10">
    <location>
        <begin position="181"/>
        <end position="241"/>
    </location>
</feature>
<protein>
    <recommendedName>
        <fullName evidence="3 9">Mediator of RNA polymerase II transcription subunit 8</fullName>
    </recommendedName>
    <alternativeName>
        <fullName evidence="8 9">Mediator complex subunit 8</fullName>
    </alternativeName>
</protein>
<name>A0AAV9JJP4_9PEZI</name>
<comment type="caution">
    <text evidence="11">The sequence shown here is derived from an EMBL/GenBank/DDBJ whole genome shotgun (WGS) entry which is preliminary data.</text>
</comment>
<dbReference type="GO" id="GO:0003712">
    <property type="term" value="F:transcription coregulator activity"/>
    <property type="evidence" value="ECO:0007669"/>
    <property type="project" value="InterPro"/>
</dbReference>
<gene>
    <name evidence="9" type="primary">MED8</name>
    <name evidence="11" type="ORF">LTR36_002819</name>
</gene>